<organism evidence="2 3">
    <name type="scientific">candidate division WS6 bacterium OLB20</name>
    <dbReference type="NCBI Taxonomy" id="1617426"/>
    <lineage>
        <taxon>Bacteria</taxon>
        <taxon>Candidatus Dojkabacteria</taxon>
    </lineage>
</organism>
<dbReference type="Proteomes" id="UP000070457">
    <property type="component" value="Unassembled WGS sequence"/>
</dbReference>
<dbReference type="STRING" id="1617426.TR69_WS6001000715"/>
<accession>A0A136LYF3</accession>
<sequence length="241" mass="27608">MLYQDHIAPAGFLCFVSFDRSKEMKNAEEMGKNDEMNVLANFVLESLDLVSFQNIKDFMENTKQNTQVSKGRACLIFIVVILALPFCLCTLCLLPSRFRPNTTPVSESIQSTTTEPEALLKLENFIGKDEVFFENNSQPKFDDASMDGDIKFSAKTDKYSLHIEFTSDRSTYAQARLETLECSHEDLPERIEDAFILTDIDETNIRKLESNRIHRFEYKELDLSVSCSRLDNSVLLTLIKN</sequence>
<gene>
    <name evidence="2" type="ORF">TR69_WS6001000715</name>
</gene>
<comment type="caution">
    <text evidence="2">The sequence shown here is derived from an EMBL/GenBank/DDBJ whole genome shotgun (WGS) entry which is preliminary data.</text>
</comment>
<evidence type="ECO:0000313" key="3">
    <source>
        <dbReference type="Proteomes" id="UP000070457"/>
    </source>
</evidence>
<proteinExistence type="predicted"/>
<keyword evidence="1" id="KW-1133">Transmembrane helix</keyword>
<dbReference type="EMBL" id="JYNZ01000003">
    <property type="protein sequence ID" value="KXK26702.1"/>
    <property type="molecule type" value="Genomic_DNA"/>
</dbReference>
<evidence type="ECO:0000313" key="2">
    <source>
        <dbReference type="EMBL" id="KXK26702.1"/>
    </source>
</evidence>
<protein>
    <submittedName>
        <fullName evidence="2">Uncharacterized protein</fullName>
    </submittedName>
</protein>
<keyword evidence="1" id="KW-0812">Transmembrane</keyword>
<feature type="transmembrane region" description="Helical" evidence="1">
    <location>
        <begin position="73"/>
        <end position="96"/>
    </location>
</feature>
<keyword evidence="1" id="KW-0472">Membrane</keyword>
<dbReference type="AlphaFoldDB" id="A0A136LYF3"/>
<name>A0A136LYF3_9BACT</name>
<reference evidence="2 3" key="1">
    <citation type="submission" date="2015-02" db="EMBL/GenBank/DDBJ databases">
        <title>Improved understanding of the partial-nitritation anammox process through 23 genomes representing the majority of the microbial community.</title>
        <authorList>
            <person name="Speth D.R."/>
            <person name="In T Zandt M."/>
            <person name="Guerrero Cruz S."/>
            <person name="Jetten M.S."/>
            <person name="Dutilh B.E."/>
        </authorList>
    </citation>
    <scope>NUCLEOTIDE SEQUENCE [LARGE SCALE GENOMIC DNA]</scope>
    <source>
        <strain evidence="2">OLB20</strain>
    </source>
</reference>
<evidence type="ECO:0000256" key="1">
    <source>
        <dbReference type="SAM" id="Phobius"/>
    </source>
</evidence>